<comment type="caution">
    <text evidence="8">The sequence shown here is derived from an EMBL/GenBank/DDBJ whole genome shotgun (WGS) entry which is preliminary data.</text>
</comment>
<name>A0A086BNY1_9BIFI</name>
<organism evidence="8 9">
    <name type="scientific">Bifidobacterium bombi DSM 19703</name>
    <dbReference type="NCBI Taxonomy" id="1341695"/>
    <lineage>
        <taxon>Bacteria</taxon>
        <taxon>Bacillati</taxon>
        <taxon>Actinomycetota</taxon>
        <taxon>Actinomycetes</taxon>
        <taxon>Bifidobacteriales</taxon>
        <taxon>Bifidobacteriaceae</taxon>
        <taxon>Bifidobacterium</taxon>
    </lineage>
</organism>
<comment type="function">
    <text evidence="5">Attaches a formyl group to the free amino group of methionyl-tRNA(fMet). The formyl group appears to play a dual role in the initiator identity of N-formylmethionyl-tRNA by promoting its recognition by IF2 and preventing the misappropriation of this tRNA by the elongation apparatus.</text>
</comment>
<feature type="domain" description="Formyl transferase C-terminal" evidence="7">
    <location>
        <begin position="205"/>
        <end position="348"/>
    </location>
</feature>
<dbReference type="SUPFAM" id="SSF50486">
    <property type="entry name" value="FMT C-terminal domain-like"/>
    <property type="match status" value="1"/>
</dbReference>
<dbReference type="Pfam" id="PF02911">
    <property type="entry name" value="Formyl_trans_C"/>
    <property type="match status" value="1"/>
</dbReference>
<dbReference type="Gene3D" id="3.40.50.12230">
    <property type="match status" value="1"/>
</dbReference>
<dbReference type="Pfam" id="PF00551">
    <property type="entry name" value="Formyl_trans_N"/>
    <property type="match status" value="1"/>
</dbReference>
<dbReference type="InterPro" id="IPR036477">
    <property type="entry name" value="Formyl_transf_N_sf"/>
</dbReference>
<dbReference type="STRING" id="1341695.BBOMB_1511"/>
<sequence length="357" mass="37916">MLRVLFAGTPEAAVPALETLAADTEHFEVVAVLTRPDAVRGRGRRLSANPVKQAARSLDIPVLECDPSEPSFLDELKATGAQAGAIVAYGKILRQPVLDALPMGWYNLHFSLLPQWRGAAPVQRAIWSGDSLTGATVFRLTAGMDTGPILAQSTLEIGKHDTSGDVLRRLSQEGARLLEAALQAMADGQIALQEQPQGAYEVARKITSKDARIRFDVPAFAADRQIRACTPDPGAWTMLHLGSDIGTTKGNGRVHTIAGAKAGAEVPEDSSQASVDAAQMLHVLRAHVVEEPDTTGGSGAVPQTLEPGKLFVTKKHVWVGTLSAPLELDEVKLQGKKAMPAADWARGAHLGDGAYLE</sequence>
<dbReference type="EMBL" id="ATLK01000002">
    <property type="protein sequence ID" value="KFF30645.1"/>
    <property type="molecule type" value="Genomic_DNA"/>
</dbReference>
<protein>
    <recommendedName>
        <fullName evidence="2 5">Methionyl-tRNA formyltransferase</fullName>
        <ecNumber evidence="2 5">2.1.2.9</ecNumber>
    </recommendedName>
</protein>
<evidence type="ECO:0000259" key="6">
    <source>
        <dbReference type="Pfam" id="PF00551"/>
    </source>
</evidence>
<keyword evidence="4 5" id="KW-0648">Protein biosynthesis</keyword>
<accession>A0A086BNY1</accession>
<proteinExistence type="inferred from homology"/>
<dbReference type="SUPFAM" id="SSF53328">
    <property type="entry name" value="Formyltransferase"/>
    <property type="match status" value="1"/>
</dbReference>
<gene>
    <name evidence="5" type="primary">fmt</name>
    <name evidence="8" type="ORF">BBOMB_1511</name>
</gene>
<dbReference type="PANTHER" id="PTHR11138:SF5">
    <property type="entry name" value="METHIONYL-TRNA FORMYLTRANSFERASE, MITOCHONDRIAL"/>
    <property type="match status" value="1"/>
</dbReference>
<dbReference type="OrthoDB" id="9802815at2"/>
<feature type="domain" description="Formyl transferase N-terminal" evidence="6">
    <location>
        <begin position="4"/>
        <end position="180"/>
    </location>
</feature>
<evidence type="ECO:0000256" key="5">
    <source>
        <dbReference type="HAMAP-Rule" id="MF_00182"/>
    </source>
</evidence>
<dbReference type="PANTHER" id="PTHR11138">
    <property type="entry name" value="METHIONYL-TRNA FORMYLTRANSFERASE"/>
    <property type="match status" value="1"/>
</dbReference>
<evidence type="ECO:0000256" key="3">
    <source>
        <dbReference type="ARBA" id="ARBA00022679"/>
    </source>
</evidence>
<dbReference type="HAMAP" id="MF_00182">
    <property type="entry name" value="Formyl_trans"/>
    <property type="match status" value="1"/>
</dbReference>
<dbReference type="CDD" id="cd08704">
    <property type="entry name" value="Met_tRNA_FMT_C"/>
    <property type="match status" value="1"/>
</dbReference>
<dbReference type="InterPro" id="IPR005794">
    <property type="entry name" value="Fmt"/>
</dbReference>
<dbReference type="GO" id="GO:0005829">
    <property type="term" value="C:cytosol"/>
    <property type="evidence" value="ECO:0007669"/>
    <property type="project" value="TreeGrafter"/>
</dbReference>
<evidence type="ECO:0000256" key="1">
    <source>
        <dbReference type="ARBA" id="ARBA00010699"/>
    </source>
</evidence>
<dbReference type="eggNOG" id="COG0223">
    <property type="taxonomic scope" value="Bacteria"/>
</dbReference>
<evidence type="ECO:0000313" key="8">
    <source>
        <dbReference type="EMBL" id="KFF30645.1"/>
    </source>
</evidence>
<dbReference type="CDD" id="cd08646">
    <property type="entry name" value="FMT_core_Met-tRNA-FMT_N"/>
    <property type="match status" value="1"/>
</dbReference>
<dbReference type="InterPro" id="IPR041711">
    <property type="entry name" value="Met-tRNA-FMT_N"/>
</dbReference>
<dbReference type="Proteomes" id="UP000028730">
    <property type="component" value="Unassembled WGS sequence"/>
</dbReference>
<dbReference type="RefSeq" id="WP_044087831.1">
    <property type="nucleotide sequence ID" value="NZ_ATLK01000002.1"/>
</dbReference>
<comment type="similarity">
    <text evidence="1 5">Belongs to the Fmt family.</text>
</comment>
<dbReference type="NCBIfam" id="TIGR00460">
    <property type="entry name" value="fmt"/>
    <property type="match status" value="1"/>
</dbReference>
<keyword evidence="9" id="KW-1185">Reference proteome</keyword>
<evidence type="ECO:0000256" key="4">
    <source>
        <dbReference type="ARBA" id="ARBA00022917"/>
    </source>
</evidence>
<comment type="catalytic activity">
    <reaction evidence="5">
        <text>L-methionyl-tRNA(fMet) + (6R)-10-formyltetrahydrofolate = N-formyl-L-methionyl-tRNA(fMet) + (6S)-5,6,7,8-tetrahydrofolate + H(+)</text>
        <dbReference type="Rhea" id="RHEA:24380"/>
        <dbReference type="Rhea" id="RHEA-COMP:9952"/>
        <dbReference type="Rhea" id="RHEA-COMP:9953"/>
        <dbReference type="ChEBI" id="CHEBI:15378"/>
        <dbReference type="ChEBI" id="CHEBI:57453"/>
        <dbReference type="ChEBI" id="CHEBI:78530"/>
        <dbReference type="ChEBI" id="CHEBI:78844"/>
        <dbReference type="ChEBI" id="CHEBI:195366"/>
        <dbReference type="EC" id="2.1.2.9"/>
    </reaction>
</comment>
<dbReference type="InterPro" id="IPR011034">
    <property type="entry name" value="Formyl_transferase-like_C_sf"/>
</dbReference>
<reference evidence="8 9" key="1">
    <citation type="journal article" date="2014" name="Appl. Environ. Microbiol.">
        <title>Genomic encyclopedia of type strains of the genus Bifidobacterium.</title>
        <authorList>
            <person name="Milani C."/>
            <person name="Lugli G.A."/>
            <person name="Duranti S."/>
            <person name="Turroni F."/>
            <person name="Bottacini F."/>
            <person name="Mangifesta M."/>
            <person name="Sanchez B."/>
            <person name="Viappiani A."/>
            <person name="Mancabelli L."/>
            <person name="Taminiau B."/>
            <person name="Delcenserie V."/>
            <person name="Barrangou R."/>
            <person name="Margolles A."/>
            <person name="van Sinderen D."/>
            <person name="Ventura M."/>
        </authorList>
    </citation>
    <scope>NUCLEOTIDE SEQUENCE [LARGE SCALE GENOMIC DNA]</scope>
    <source>
        <strain evidence="8 9">DSM 19703</strain>
    </source>
</reference>
<dbReference type="InterPro" id="IPR044135">
    <property type="entry name" value="Met-tRNA-FMT_C"/>
</dbReference>
<dbReference type="AlphaFoldDB" id="A0A086BNY1"/>
<evidence type="ECO:0000313" key="9">
    <source>
        <dbReference type="Proteomes" id="UP000028730"/>
    </source>
</evidence>
<evidence type="ECO:0000259" key="7">
    <source>
        <dbReference type="Pfam" id="PF02911"/>
    </source>
</evidence>
<keyword evidence="3 5" id="KW-0808">Transferase</keyword>
<dbReference type="EC" id="2.1.2.9" evidence="2 5"/>
<feature type="binding site" evidence="5">
    <location>
        <begin position="111"/>
        <end position="114"/>
    </location>
    <ligand>
        <name>(6S)-5,6,7,8-tetrahydrofolate</name>
        <dbReference type="ChEBI" id="CHEBI:57453"/>
    </ligand>
</feature>
<dbReference type="GO" id="GO:0004479">
    <property type="term" value="F:methionyl-tRNA formyltransferase activity"/>
    <property type="evidence" value="ECO:0007669"/>
    <property type="project" value="UniProtKB-UniRule"/>
</dbReference>
<evidence type="ECO:0000256" key="2">
    <source>
        <dbReference type="ARBA" id="ARBA00012261"/>
    </source>
</evidence>
<dbReference type="InterPro" id="IPR005793">
    <property type="entry name" value="Formyl_trans_C"/>
</dbReference>
<dbReference type="InterPro" id="IPR002376">
    <property type="entry name" value="Formyl_transf_N"/>
</dbReference>